<keyword evidence="1" id="KW-0808">Transferase</keyword>
<proteinExistence type="predicted"/>
<dbReference type="Proteomes" id="UP001589870">
    <property type="component" value="Unassembled WGS sequence"/>
</dbReference>
<evidence type="ECO:0000256" key="3">
    <source>
        <dbReference type="ARBA" id="ARBA00023012"/>
    </source>
</evidence>
<dbReference type="RefSeq" id="WP_394301176.1">
    <property type="nucleotide sequence ID" value="NZ_JBHMQT010000021.1"/>
</dbReference>
<evidence type="ECO:0000259" key="5">
    <source>
        <dbReference type="Pfam" id="PF07730"/>
    </source>
</evidence>
<reference evidence="6 7" key="1">
    <citation type="submission" date="2024-09" db="EMBL/GenBank/DDBJ databases">
        <authorList>
            <person name="Sun Q."/>
            <person name="Mori K."/>
        </authorList>
    </citation>
    <scope>NUCLEOTIDE SEQUENCE [LARGE SCALE GENOMIC DNA]</scope>
    <source>
        <strain evidence="6 7">TBRC 1851</strain>
    </source>
</reference>
<feature type="transmembrane region" description="Helical" evidence="4">
    <location>
        <begin position="149"/>
        <end position="175"/>
    </location>
</feature>
<dbReference type="Gene3D" id="1.20.5.1930">
    <property type="match status" value="1"/>
</dbReference>
<organism evidence="6 7">
    <name type="scientific">Sphaerimonospora cavernae</name>
    <dbReference type="NCBI Taxonomy" id="1740611"/>
    <lineage>
        <taxon>Bacteria</taxon>
        <taxon>Bacillati</taxon>
        <taxon>Actinomycetota</taxon>
        <taxon>Actinomycetes</taxon>
        <taxon>Streptosporangiales</taxon>
        <taxon>Streptosporangiaceae</taxon>
        <taxon>Sphaerimonospora</taxon>
    </lineage>
</organism>
<dbReference type="Pfam" id="PF07730">
    <property type="entry name" value="HisKA_3"/>
    <property type="match status" value="1"/>
</dbReference>
<keyword evidence="4" id="KW-0812">Transmembrane</keyword>
<evidence type="ECO:0000313" key="7">
    <source>
        <dbReference type="Proteomes" id="UP001589870"/>
    </source>
</evidence>
<keyword evidence="2 6" id="KW-0418">Kinase</keyword>
<name>A0ABV6U791_9ACTN</name>
<dbReference type="InterPro" id="IPR050482">
    <property type="entry name" value="Sensor_HK_TwoCompSys"/>
</dbReference>
<gene>
    <name evidence="6" type="ORF">ACFHYQ_11925</name>
</gene>
<feature type="transmembrane region" description="Helical" evidence="4">
    <location>
        <begin position="41"/>
        <end position="60"/>
    </location>
</feature>
<feature type="domain" description="Signal transduction histidine kinase subgroup 3 dimerisation and phosphoacceptor" evidence="5">
    <location>
        <begin position="205"/>
        <end position="269"/>
    </location>
</feature>
<dbReference type="CDD" id="cd16917">
    <property type="entry name" value="HATPase_UhpB-NarQ-NarX-like"/>
    <property type="match status" value="1"/>
</dbReference>
<keyword evidence="4" id="KW-0472">Membrane</keyword>
<dbReference type="EMBL" id="JBHMQT010000021">
    <property type="protein sequence ID" value="MFC0863001.1"/>
    <property type="molecule type" value="Genomic_DNA"/>
</dbReference>
<dbReference type="InterPro" id="IPR036890">
    <property type="entry name" value="HATPase_C_sf"/>
</dbReference>
<sequence>MDDGLRRARRVVRWTMYVSLTLPWFFVALATPAALEAGTTTWFRTLAAGAGLVVFSWLYVRIVRAVLDYEYARRDVVVAAAVSLAAALIGGSQMMGWGFVPISWLSVAALGVSRRSAFLLGAGTAVVVTPLTTIATLRGHDPTVPTADLAQPGVIVGVIVSILGYHLAMCCIFPWTNRLWVWIWRLAEEAHAGREAQARLAVAEERLRFARDLHDLVGHQLSAIAVKSEVAVRLSAADVVAAREEMSAVRGLARTALRELREAVRGYRRLDLTAELGAVRGVLEAAGVSCHLHLPYREMSREVAPVFAWVVREAVTNVLRHSSASRCDIVLRHSEKEAVLEVRNDGVAPVASRDADGGGNGLAGLTERMAEIGGTLTAQPTGSGEFTLRAVAPMPVASAGAVERAKGGEQVEVTT</sequence>
<feature type="transmembrane region" description="Helical" evidence="4">
    <location>
        <begin position="117"/>
        <end position="137"/>
    </location>
</feature>
<dbReference type="PANTHER" id="PTHR24421:SF63">
    <property type="entry name" value="SENSOR HISTIDINE KINASE DESK"/>
    <property type="match status" value="1"/>
</dbReference>
<dbReference type="InterPro" id="IPR011712">
    <property type="entry name" value="Sig_transdc_His_kin_sub3_dim/P"/>
</dbReference>
<evidence type="ECO:0000256" key="2">
    <source>
        <dbReference type="ARBA" id="ARBA00022777"/>
    </source>
</evidence>
<dbReference type="GO" id="GO:0016301">
    <property type="term" value="F:kinase activity"/>
    <property type="evidence" value="ECO:0007669"/>
    <property type="project" value="UniProtKB-KW"/>
</dbReference>
<evidence type="ECO:0000256" key="4">
    <source>
        <dbReference type="SAM" id="Phobius"/>
    </source>
</evidence>
<evidence type="ECO:0000313" key="6">
    <source>
        <dbReference type="EMBL" id="MFC0863001.1"/>
    </source>
</evidence>
<comment type="caution">
    <text evidence="6">The sequence shown here is derived from an EMBL/GenBank/DDBJ whole genome shotgun (WGS) entry which is preliminary data.</text>
</comment>
<feature type="transmembrane region" description="Helical" evidence="4">
    <location>
        <begin position="12"/>
        <end position="35"/>
    </location>
</feature>
<protein>
    <submittedName>
        <fullName evidence="6">Sensor histidine kinase</fullName>
    </submittedName>
</protein>
<dbReference type="SUPFAM" id="SSF55874">
    <property type="entry name" value="ATPase domain of HSP90 chaperone/DNA topoisomerase II/histidine kinase"/>
    <property type="match status" value="1"/>
</dbReference>
<accession>A0ABV6U791</accession>
<feature type="transmembrane region" description="Helical" evidence="4">
    <location>
        <begin position="72"/>
        <end position="89"/>
    </location>
</feature>
<evidence type="ECO:0000256" key="1">
    <source>
        <dbReference type="ARBA" id="ARBA00022679"/>
    </source>
</evidence>
<keyword evidence="7" id="KW-1185">Reference proteome</keyword>
<dbReference type="PANTHER" id="PTHR24421">
    <property type="entry name" value="NITRATE/NITRITE SENSOR PROTEIN NARX-RELATED"/>
    <property type="match status" value="1"/>
</dbReference>
<keyword evidence="3" id="KW-0902">Two-component regulatory system</keyword>
<keyword evidence="4" id="KW-1133">Transmembrane helix</keyword>
<dbReference type="Gene3D" id="3.30.565.10">
    <property type="entry name" value="Histidine kinase-like ATPase, C-terminal domain"/>
    <property type="match status" value="1"/>
</dbReference>